<protein>
    <submittedName>
        <fullName evidence="2">Uncharacterized protein</fullName>
    </submittedName>
</protein>
<evidence type="ECO:0000313" key="3">
    <source>
        <dbReference type="Proteomes" id="UP001589647"/>
    </source>
</evidence>
<keyword evidence="3" id="KW-1185">Reference proteome</keyword>
<gene>
    <name evidence="2" type="ORF">ACFFV7_34945</name>
</gene>
<name>A0ABV5IPH5_9ACTN</name>
<dbReference type="EMBL" id="JBHMEI010000037">
    <property type="protein sequence ID" value="MFB9206439.1"/>
    <property type="molecule type" value="Genomic_DNA"/>
</dbReference>
<evidence type="ECO:0000313" key="2">
    <source>
        <dbReference type="EMBL" id="MFB9206439.1"/>
    </source>
</evidence>
<evidence type="ECO:0000256" key="1">
    <source>
        <dbReference type="SAM" id="MobiDB-lite"/>
    </source>
</evidence>
<dbReference type="RefSeq" id="WP_189651104.1">
    <property type="nucleotide sequence ID" value="NZ_BMRC01000017.1"/>
</dbReference>
<organism evidence="2 3">
    <name type="scientific">Nonomuraea spiralis</name>
    <dbReference type="NCBI Taxonomy" id="46182"/>
    <lineage>
        <taxon>Bacteria</taxon>
        <taxon>Bacillati</taxon>
        <taxon>Actinomycetota</taxon>
        <taxon>Actinomycetes</taxon>
        <taxon>Streptosporangiales</taxon>
        <taxon>Streptosporangiaceae</taxon>
        <taxon>Nonomuraea</taxon>
    </lineage>
</organism>
<dbReference type="Proteomes" id="UP001589647">
    <property type="component" value="Unassembled WGS sequence"/>
</dbReference>
<sequence length="153" mass="16490">MALELDSDWPGLEEGKDGNYTNRTEVKRIADELNELLKKLKTPTTPPVTQFLTAPGAKAQEPQLPANAGSLPDLQRYCALSQNQMGEWPTAMQFAMAINSAYSQLIGERGSSGGLYASMVQRAESTTEALLDIAKASQGAEQATEEAAARQET</sequence>
<feature type="region of interest" description="Disordered" evidence="1">
    <location>
        <begin position="1"/>
        <end position="20"/>
    </location>
</feature>
<reference evidence="2 3" key="1">
    <citation type="submission" date="2024-09" db="EMBL/GenBank/DDBJ databases">
        <authorList>
            <person name="Sun Q."/>
            <person name="Mori K."/>
        </authorList>
    </citation>
    <scope>NUCLEOTIDE SEQUENCE [LARGE SCALE GENOMIC DNA]</scope>
    <source>
        <strain evidence="2 3">CCM 3426</strain>
    </source>
</reference>
<accession>A0ABV5IPH5</accession>
<comment type="caution">
    <text evidence="2">The sequence shown here is derived from an EMBL/GenBank/DDBJ whole genome shotgun (WGS) entry which is preliminary data.</text>
</comment>
<proteinExistence type="predicted"/>